<dbReference type="WBParaSite" id="PSAMB.scaffold3394size18462.g21325.t1">
    <property type="protein sequence ID" value="PSAMB.scaffold3394size18462.g21325.t1"/>
    <property type="gene ID" value="PSAMB.scaffold3394size18462.g21325"/>
</dbReference>
<evidence type="ECO:0000313" key="2">
    <source>
        <dbReference type="Proteomes" id="UP000887566"/>
    </source>
</evidence>
<feature type="region of interest" description="Disordered" evidence="1">
    <location>
        <begin position="1"/>
        <end position="28"/>
    </location>
</feature>
<sequence length="126" mass="12952">MYGVGAYSDSSSSARASSTDFVSAPGYQPGQQHVHQTLAATVVNPLVGRYVSPNGDELASAASSVDASSALSSFYAWRSRAGPVTAATTGRTVCSQHVTTAALYAPLGADQSARFEEVADSVRCTT</sequence>
<protein>
    <submittedName>
        <fullName evidence="3">Uncharacterized protein</fullName>
    </submittedName>
</protein>
<evidence type="ECO:0000256" key="1">
    <source>
        <dbReference type="SAM" id="MobiDB-lite"/>
    </source>
</evidence>
<reference evidence="3" key="1">
    <citation type="submission" date="2022-11" db="UniProtKB">
        <authorList>
            <consortium name="WormBaseParasite"/>
        </authorList>
    </citation>
    <scope>IDENTIFICATION</scope>
</reference>
<organism evidence="2 3">
    <name type="scientific">Plectus sambesii</name>
    <dbReference type="NCBI Taxonomy" id="2011161"/>
    <lineage>
        <taxon>Eukaryota</taxon>
        <taxon>Metazoa</taxon>
        <taxon>Ecdysozoa</taxon>
        <taxon>Nematoda</taxon>
        <taxon>Chromadorea</taxon>
        <taxon>Plectida</taxon>
        <taxon>Plectina</taxon>
        <taxon>Plectoidea</taxon>
        <taxon>Plectidae</taxon>
        <taxon>Plectus</taxon>
    </lineage>
</organism>
<evidence type="ECO:0000313" key="3">
    <source>
        <dbReference type="WBParaSite" id="PSAMB.scaffold3394size18462.g21325.t1"/>
    </source>
</evidence>
<name>A0A914W9H1_9BILA</name>
<dbReference type="AlphaFoldDB" id="A0A914W9H1"/>
<keyword evidence="2" id="KW-1185">Reference proteome</keyword>
<feature type="compositionally biased region" description="Low complexity" evidence="1">
    <location>
        <begin position="1"/>
        <end position="18"/>
    </location>
</feature>
<proteinExistence type="predicted"/>
<dbReference type="Proteomes" id="UP000887566">
    <property type="component" value="Unplaced"/>
</dbReference>
<accession>A0A914W9H1</accession>